<comment type="caution">
    <text evidence="2">The sequence shown here is derived from an EMBL/GenBank/DDBJ whole genome shotgun (WGS) entry which is preliminary data.</text>
</comment>
<dbReference type="OrthoDB" id="5130963at2759"/>
<sequence>MSEYTIQLPNGCLSLWYHEFSASAPQTGPKEPASEQKLATQDPESSEVPEGISVIFGRGFTAGKKEMWEATFQELIQEDEWKSTGLTDLMNPRYDEFSFLPPSEGKVSREGLEKAISILSGRGFMPFALEADTGKSQYTFRG</sequence>
<dbReference type="AlphaFoldDB" id="A0A9N9W416"/>
<protein>
    <submittedName>
        <fullName evidence="2">Uncharacterized protein</fullName>
    </submittedName>
</protein>
<reference evidence="2" key="1">
    <citation type="submission" date="2021-10" db="EMBL/GenBank/DDBJ databases">
        <authorList>
            <person name="Piombo E."/>
        </authorList>
    </citation>
    <scope>NUCLEOTIDE SEQUENCE</scope>
</reference>
<gene>
    <name evidence="2" type="ORF">CSOL1703_00010748</name>
</gene>
<evidence type="ECO:0000313" key="2">
    <source>
        <dbReference type="EMBL" id="CAH0045006.1"/>
    </source>
</evidence>
<proteinExistence type="predicted"/>
<feature type="region of interest" description="Disordered" evidence="1">
    <location>
        <begin position="23"/>
        <end position="48"/>
    </location>
</feature>
<evidence type="ECO:0000313" key="3">
    <source>
        <dbReference type="Proteomes" id="UP000775872"/>
    </source>
</evidence>
<evidence type="ECO:0000256" key="1">
    <source>
        <dbReference type="SAM" id="MobiDB-lite"/>
    </source>
</evidence>
<dbReference type="EMBL" id="CABFOC020000007">
    <property type="protein sequence ID" value="CAH0045006.1"/>
    <property type="molecule type" value="Genomic_DNA"/>
</dbReference>
<organism evidence="2 3">
    <name type="scientific">Clonostachys solani</name>
    <dbReference type="NCBI Taxonomy" id="160281"/>
    <lineage>
        <taxon>Eukaryota</taxon>
        <taxon>Fungi</taxon>
        <taxon>Dikarya</taxon>
        <taxon>Ascomycota</taxon>
        <taxon>Pezizomycotina</taxon>
        <taxon>Sordariomycetes</taxon>
        <taxon>Hypocreomycetidae</taxon>
        <taxon>Hypocreales</taxon>
        <taxon>Bionectriaceae</taxon>
        <taxon>Clonostachys</taxon>
    </lineage>
</organism>
<dbReference type="Proteomes" id="UP000775872">
    <property type="component" value="Unassembled WGS sequence"/>
</dbReference>
<name>A0A9N9W416_9HYPO</name>
<keyword evidence="3" id="KW-1185">Reference proteome</keyword>
<accession>A0A9N9W416</accession>